<evidence type="ECO:0000313" key="3">
    <source>
        <dbReference type="Proteomes" id="UP000379480"/>
    </source>
</evidence>
<dbReference type="EMBL" id="CABVHY010000008">
    <property type="protein sequence ID" value="VVN92887.1"/>
    <property type="molecule type" value="Genomic_DNA"/>
</dbReference>
<feature type="compositionally biased region" description="Basic and acidic residues" evidence="1">
    <location>
        <begin position="255"/>
        <end position="265"/>
    </location>
</feature>
<dbReference type="SUPFAM" id="SSF55486">
    <property type="entry name" value="Metalloproteases ('zincins'), catalytic domain"/>
    <property type="match status" value="1"/>
</dbReference>
<evidence type="ECO:0000313" key="2">
    <source>
        <dbReference type="EMBL" id="VVN92887.1"/>
    </source>
</evidence>
<reference evidence="2 3" key="1">
    <citation type="submission" date="2019-09" db="EMBL/GenBank/DDBJ databases">
        <authorList>
            <person name="Chandra G."/>
            <person name="Truman W A."/>
        </authorList>
    </citation>
    <scope>NUCLEOTIDE SEQUENCE [LARGE SCALE GENOMIC DNA]</scope>
    <source>
        <strain evidence="2">PS723</strain>
    </source>
</reference>
<protein>
    <submittedName>
        <fullName evidence="2">Uncharacterized protein</fullName>
    </submittedName>
</protein>
<dbReference type="OrthoDB" id="7032306at2"/>
<dbReference type="RefSeq" id="WP_150803521.1">
    <property type="nucleotide sequence ID" value="NZ_CABVHY010000008.1"/>
</dbReference>
<sequence>MDDDSTLPYFFPEAFVPASRKRLSQGELDRGFTIKDLEWLKHVLFASQADRAKQSAPMQVDRFVLNTPGIDTAPFLAGAFMMSPTPDKKVFLYTPYGGLEKFNNAGELMDELNDRLDSTDERVELLRFLSIAQRAVLKPGAKITITTSPIEGDVFEDQAATIRLYQRQNVQAMLDQLIKLPTLTSMLNATLDNVLREHFPGLDQSKTRMDSFIEQASVDSQGNNTPVRCWVDSVPLSEALLRFYQQQAWPLGRTREFFNPKRPDDPAAPERAAKDKQRWEKAVKDIAGSLTLSLSFHLDTFWNSEVSPGQSRLVFFAEIMSDKSRMDLLFKRQEKIITAQQSQELSAIYLQDSTLRKKLKDPLHIEKVRIWEHYPHYVELASTLMISNASAYLYTQSEGLQVLENYSELQETLRKMAKAAGHEDELYASLTLEERHRFIGFDHPQISGAPLLGAVFPEMIEDIAVKQLQNLEYALGIYRRSEGTVDIDALLDHALDIRAMLDNRLLTLNVNGRWSTRPVASDKQRPSTVRAEKAKRQEQTFKTIKDSLAKEIETHPTLHGLATISLENELKVRAFNDLLAADVYINRYPDNARASEARQPTESRSLVDYFIDRLTRQAEPIPESSEYGIYGERVAGNSSKRANLSVATVNAIVQATLVYFKGNELSDIPRVSLEEMKPKMAHVMSVGIRGEAELRVLNKTLHADDQAIINNVLNPDSPDRLTRQGLNGFRPDAYALTLECKGQPTLLPLANCLLLTERGGIDPEHSGRVILWTPALGLEVFSSVASVRTELKKRLSNSELRLVLLENLKERQFHQKYSLGPFRLIERNVLQDQQQSYIEQYLAERAQAFALKLPARQLLSRLDNLKEKPAPINLQCATHVAQATVKQQSLPVWLGMASVTEQQLHAELLEQYRNNVEDDKDYLHGLQSLRDYAQKKLTELLRLRYPQHTIDPSKVTITPRLALAGHQQVLTDFALNHFDGLDSTDFKVTCETAQTLPPQLNEASVRQLVRQLDIKTHYQTLLETQLTPGNTGAAERQQRFVKQLPWQLLQLAHGLKLQERLSDEAFSLTQQIMDMPDAIARKTVQGVKAFIRPLELIATQGATAVKALGLYLIGPEPGSQGPQVLYSPYYQHHVLKEYEDEASFLSEFRAAGALQNWVLGLLPEDQQATYRNLLTATDNQNPEIKLASTPINGNLLKRLFDDNTQLLLKLLGSQSDSTRQPEWQTVKDLFKGGIQQAIQFLAGKLAYPVVVWQSYQYFKESAEDLQEHQWEPALKAFINGVAQLVTLRKAMEPLSPSTPVPPAAKEAVATEPTVQAPPVVTTWANMDLTATQRTRLQPYEVTNVALNDLSKSEKLGVYQNTVTRHQYIPLGGKVYRVEQRGHDWRITSDLKKGPFVRKTDALQWVFDTRKHLPRYGGALTRLNDKYAVASTARKGMNIEAAGMKSIRRLYPEQARMIVEALDLALLYANNCKRNLRLLAPATPPVTRIHRFVKEFFGVSTIEQSHVQKLTTVIDDVLAALLDPSLTSLDSKRFVTGTSRTNPKSHVAFTIPSDVEHKIYLAGSFFLTDFHIYQPHLITPFDIEAHARATTLIHELTHIVCGTEDIAYLDSERPFQDLLAVETGKHLKETLQDIRTKTLSILTPVNELFQIRDDATDTWVDPGTTVDTDHIENHILNLTGGTDLDDARRIFRADPLKRIDTLLGNADSVAYLITQLGRQLDPVPSSRPVSPIP</sequence>
<evidence type="ECO:0000256" key="1">
    <source>
        <dbReference type="SAM" id="MobiDB-lite"/>
    </source>
</evidence>
<name>A0A5E7BT51_PSEFL</name>
<proteinExistence type="predicted"/>
<dbReference type="Proteomes" id="UP000379480">
    <property type="component" value="Unassembled WGS sequence"/>
</dbReference>
<dbReference type="Gene3D" id="3.40.390.10">
    <property type="entry name" value="Collagenase (Catalytic Domain)"/>
    <property type="match status" value="1"/>
</dbReference>
<dbReference type="InterPro" id="IPR024079">
    <property type="entry name" value="MetalloPept_cat_dom_sf"/>
</dbReference>
<accession>A0A5E7BT51</accession>
<organism evidence="2 3">
    <name type="scientific">Pseudomonas fluorescens</name>
    <dbReference type="NCBI Taxonomy" id="294"/>
    <lineage>
        <taxon>Bacteria</taxon>
        <taxon>Pseudomonadati</taxon>
        <taxon>Pseudomonadota</taxon>
        <taxon>Gammaproteobacteria</taxon>
        <taxon>Pseudomonadales</taxon>
        <taxon>Pseudomonadaceae</taxon>
        <taxon>Pseudomonas</taxon>
    </lineage>
</organism>
<feature type="region of interest" description="Disordered" evidence="1">
    <location>
        <begin position="255"/>
        <end position="276"/>
    </location>
</feature>
<gene>
    <name evidence="2" type="ORF">PS723_02018</name>
</gene>
<dbReference type="GO" id="GO:0008237">
    <property type="term" value="F:metallopeptidase activity"/>
    <property type="evidence" value="ECO:0007669"/>
    <property type="project" value="InterPro"/>
</dbReference>